<reference evidence="2" key="1">
    <citation type="submission" date="2019-11" db="EMBL/GenBank/DDBJ databases">
        <authorList>
            <person name="Feng L."/>
        </authorList>
    </citation>
    <scope>NUCLEOTIDE SEQUENCE</scope>
    <source>
        <strain evidence="2">IbartlettiiLFYP30</strain>
    </source>
</reference>
<dbReference type="Pfam" id="PF12668">
    <property type="entry name" value="DUF3791"/>
    <property type="match status" value="1"/>
</dbReference>
<dbReference type="Proteomes" id="UP001299409">
    <property type="component" value="Unassembled WGS sequence"/>
</dbReference>
<name>A0A6N3EAD5_9FIRM</name>
<gene>
    <name evidence="2" type="ORF">IBLFYP30_02422</name>
    <name evidence="1" type="ORF">LIP50_05535</name>
</gene>
<dbReference type="InterPro" id="IPR024269">
    <property type="entry name" value="DUF3791"/>
</dbReference>
<dbReference type="AlphaFoldDB" id="A0A6N3EAD5"/>
<evidence type="ECO:0000313" key="1">
    <source>
        <dbReference type="EMBL" id="MCB5445665.1"/>
    </source>
</evidence>
<reference evidence="1 3" key="2">
    <citation type="submission" date="2021-10" db="EMBL/GenBank/DDBJ databases">
        <title>Collection of gut derived symbiotic bacterial strains cultured from healthy donors.</title>
        <authorList>
            <person name="Lin H."/>
            <person name="Littmann E."/>
            <person name="Claire K."/>
            <person name="Pamer E."/>
        </authorList>
    </citation>
    <scope>NUCLEOTIDE SEQUENCE [LARGE SCALE GENOMIC DNA]</scope>
    <source>
        <strain evidence="1 3">MSK.17.68</strain>
    </source>
</reference>
<evidence type="ECO:0000313" key="2">
    <source>
        <dbReference type="EMBL" id="VYU34657.1"/>
    </source>
</evidence>
<organism evidence="2">
    <name type="scientific">Intestinibacter bartlettii</name>
    <dbReference type="NCBI Taxonomy" id="261299"/>
    <lineage>
        <taxon>Bacteria</taxon>
        <taxon>Bacillati</taxon>
        <taxon>Bacillota</taxon>
        <taxon>Clostridia</taxon>
        <taxon>Peptostreptococcales</taxon>
        <taxon>Peptostreptococcaceae</taxon>
        <taxon>Intestinibacter</taxon>
    </lineage>
</organism>
<evidence type="ECO:0000313" key="3">
    <source>
        <dbReference type="Proteomes" id="UP001299409"/>
    </source>
</evidence>
<dbReference type="EMBL" id="CACRUE010000033">
    <property type="protein sequence ID" value="VYU34657.1"/>
    <property type="molecule type" value="Genomic_DNA"/>
</dbReference>
<dbReference type="EMBL" id="JAJBMB010000004">
    <property type="protein sequence ID" value="MCB5445665.1"/>
    <property type="molecule type" value="Genomic_DNA"/>
</dbReference>
<proteinExistence type="predicted"/>
<protein>
    <submittedName>
        <fullName evidence="1">DUF3791 domain-containing protein</fullName>
    </submittedName>
</protein>
<dbReference type="RefSeq" id="WP_147616599.1">
    <property type="nucleotide sequence ID" value="NZ_BAABXU010000001.1"/>
</dbReference>
<sequence>MDEKILEFTVFCIDSLAEYLNKDTKEVYNLIKNKSNILDEYIIPCYEPLHTQSKKYIVEDIVNVLEERGVI</sequence>
<keyword evidence="3" id="KW-1185">Reference proteome</keyword>
<accession>A0A6N3EAD5</accession>